<protein>
    <recommendedName>
        <fullName evidence="3">Nuclease associated modular domain 3</fullName>
    </recommendedName>
</protein>
<feature type="compositionally biased region" description="Basic and acidic residues" evidence="1">
    <location>
        <begin position="245"/>
        <end position="254"/>
    </location>
</feature>
<dbReference type="EMBL" id="LR796167">
    <property type="protein sequence ID" value="CAB4123029.1"/>
    <property type="molecule type" value="Genomic_DNA"/>
</dbReference>
<sequence length="276" mass="31876">MESGLSHSIIYTWSYIMSKNNQNPYTGYVYLWYDTVAKFFYVGGHYGKVEDSYVCSNKPMKRAYKLRPETFRFKVLEYINGDTKLLRSVEQHWLDMIKDCELMISENVQKGTCKYYNVKKTSAGGSHKGHKKNRTKPSWNKGITADMLHLRKNGLFCLLIDKPKNATTNPPNIAKLRNKWVRKTQFKITCKVCNHEFLSNRKERSVCSLSCVSKIAWINGTAKPGFVKGKQAWNKGLSNPLAAENGRKGAEKNSKTVTGRRRKYNRDGSWIWEYPS</sequence>
<proteinExistence type="predicted"/>
<dbReference type="SUPFAM" id="SSF82771">
    <property type="entry name" value="GIY-YIG endonuclease"/>
    <property type="match status" value="1"/>
</dbReference>
<reference evidence="2" key="1">
    <citation type="submission" date="2020-04" db="EMBL/GenBank/DDBJ databases">
        <authorList>
            <person name="Chiriac C."/>
            <person name="Salcher M."/>
            <person name="Ghai R."/>
            <person name="Kavagutti S V."/>
        </authorList>
    </citation>
    <scope>NUCLEOTIDE SEQUENCE</scope>
</reference>
<name>A0A6J5KS20_9CAUD</name>
<evidence type="ECO:0000256" key="1">
    <source>
        <dbReference type="SAM" id="MobiDB-lite"/>
    </source>
</evidence>
<gene>
    <name evidence="2" type="ORF">UFOVP29_188</name>
</gene>
<evidence type="ECO:0008006" key="3">
    <source>
        <dbReference type="Google" id="ProtNLM"/>
    </source>
</evidence>
<evidence type="ECO:0000313" key="2">
    <source>
        <dbReference type="EMBL" id="CAB4123029.1"/>
    </source>
</evidence>
<accession>A0A6J5KS20</accession>
<feature type="region of interest" description="Disordered" evidence="1">
    <location>
        <begin position="238"/>
        <end position="261"/>
    </location>
</feature>
<dbReference type="InterPro" id="IPR035901">
    <property type="entry name" value="GIY-YIG_endonuc_sf"/>
</dbReference>
<organism evidence="2">
    <name type="scientific">uncultured Caudovirales phage</name>
    <dbReference type="NCBI Taxonomy" id="2100421"/>
    <lineage>
        <taxon>Viruses</taxon>
        <taxon>Duplodnaviria</taxon>
        <taxon>Heunggongvirae</taxon>
        <taxon>Uroviricota</taxon>
        <taxon>Caudoviricetes</taxon>
        <taxon>Peduoviridae</taxon>
        <taxon>Maltschvirus</taxon>
        <taxon>Maltschvirus maltsch</taxon>
    </lineage>
</organism>